<keyword evidence="10" id="KW-1185">Reference proteome</keyword>
<organism evidence="9 10">
    <name type="scientific">Serendipita vermifera MAFF 305830</name>
    <dbReference type="NCBI Taxonomy" id="933852"/>
    <lineage>
        <taxon>Eukaryota</taxon>
        <taxon>Fungi</taxon>
        <taxon>Dikarya</taxon>
        <taxon>Basidiomycota</taxon>
        <taxon>Agaricomycotina</taxon>
        <taxon>Agaricomycetes</taxon>
        <taxon>Sebacinales</taxon>
        <taxon>Serendipitaceae</taxon>
        <taxon>Serendipita</taxon>
    </lineage>
</organism>
<dbReference type="InterPro" id="IPR017972">
    <property type="entry name" value="Cyt_P450_CS"/>
</dbReference>
<gene>
    <name evidence="9" type="ORF">M408DRAFT_263928</name>
</gene>
<dbReference type="HOGENOM" id="CLU_001570_25_0_1"/>
<dbReference type="GO" id="GO:0020037">
    <property type="term" value="F:heme binding"/>
    <property type="evidence" value="ECO:0007669"/>
    <property type="project" value="InterPro"/>
</dbReference>
<dbReference type="GO" id="GO:0004497">
    <property type="term" value="F:monooxygenase activity"/>
    <property type="evidence" value="ECO:0007669"/>
    <property type="project" value="UniProtKB-KW"/>
</dbReference>
<sequence length="547" mass="62823">MDILKETIAQLHAENPNSLYATAIVVASVVALQLRWWQQHREFEQVYGKANYRPKYNPMSPFGFVLEDWAMARLWRDRFTIYRNSKRDLITLEPTVYGRPLLYTNSIEVVRQIGGGGTPTGWWKAPWAQLGSLYWGNNVLAVNDIEWKKYRKILQPAFNPQMYELVWNETQKLYHDMIVADQWPLLSGQTREVIHAQVFTQRLALCVILSCGFGMPLRWKEETYVGSERVNLDESIKFQADNNMLISHAPKWVLALPTEKMRYIAKCTNTLRSWFEQAIRNKRAELAEILEETQGDVDENYLKKDVFTRLVLASQADGTNRLEDSEIIGNTWSMYFAGHETTASVLAATLCLLAVHKEEQDIVLEEIQKVSEQCADETLGFDQYDSLVRTRSCFVEALRMFPAGTLVLREAREDTILHVPGIDANGRATEEALHVSKGTIIGGDMVGIQYNPRLYPNPEVFRPSRWYDSTSDDTFTAFSIGPRVCIGRKFALVEGVCFLAHLLRDFEVFPLLEKGESVEAWKERVLSRTEIKFTLSIADAPLLFKRR</sequence>
<dbReference type="GO" id="GO:0005506">
    <property type="term" value="F:iron ion binding"/>
    <property type="evidence" value="ECO:0007669"/>
    <property type="project" value="InterPro"/>
</dbReference>
<dbReference type="GO" id="GO:0016705">
    <property type="term" value="F:oxidoreductase activity, acting on paired donors, with incorporation or reduction of molecular oxygen"/>
    <property type="evidence" value="ECO:0007669"/>
    <property type="project" value="InterPro"/>
</dbReference>
<evidence type="ECO:0000256" key="1">
    <source>
        <dbReference type="ARBA" id="ARBA00010617"/>
    </source>
</evidence>
<dbReference type="Proteomes" id="UP000054097">
    <property type="component" value="Unassembled WGS sequence"/>
</dbReference>
<evidence type="ECO:0000256" key="6">
    <source>
        <dbReference type="ARBA" id="ARBA00023033"/>
    </source>
</evidence>
<reference evidence="9 10" key="1">
    <citation type="submission" date="2014-04" db="EMBL/GenBank/DDBJ databases">
        <authorList>
            <consortium name="DOE Joint Genome Institute"/>
            <person name="Kuo A."/>
            <person name="Zuccaro A."/>
            <person name="Kohler A."/>
            <person name="Nagy L.G."/>
            <person name="Floudas D."/>
            <person name="Copeland A."/>
            <person name="Barry K.W."/>
            <person name="Cichocki N."/>
            <person name="Veneault-Fourrey C."/>
            <person name="LaButti K."/>
            <person name="Lindquist E.A."/>
            <person name="Lipzen A."/>
            <person name="Lundell T."/>
            <person name="Morin E."/>
            <person name="Murat C."/>
            <person name="Sun H."/>
            <person name="Tunlid A."/>
            <person name="Henrissat B."/>
            <person name="Grigoriev I.V."/>
            <person name="Hibbett D.S."/>
            <person name="Martin F."/>
            <person name="Nordberg H.P."/>
            <person name="Cantor M.N."/>
            <person name="Hua S.X."/>
        </authorList>
    </citation>
    <scope>NUCLEOTIDE SEQUENCE [LARGE SCALE GENOMIC DNA]</scope>
    <source>
        <strain evidence="9 10">MAFF 305830</strain>
    </source>
</reference>
<name>A0A0C3AVS0_SERVB</name>
<dbReference type="PANTHER" id="PTHR24291:SF50">
    <property type="entry name" value="BIFUNCTIONAL ALBAFLAVENONE MONOOXYGENASE_TERPENE SYNTHASE"/>
    <property type="match status" value="1"/>
</dbReference>
<evidence type="ECO:0000313" key="9">
    <source>
        <dbReference type="EMBL" id="KIM23391.1"/>
    </source>
</evidence>
<dbReference type="PRINTS" id="PR00385">
    <property type="entry name" value="P450"/>
</dbReference>
<evidence type="ECO:0000313" key="10">
    <source>
        <dbReference type="Proteomes" id="UP000054097"/>
    </source>
</evidence>
<feature type="binding site" description="axial binding residue" evidence="7">
    <location>
        <position position="485"/>
    </location>
    <ligand>
        <name>heme</name>
        <dbReference type="ChEBI" id="CHEBI:30413"/>
    </ligand>
    <ligandPart>
        <name>Fe</name>
        <dbReference type="ChEBI" id="CHEBI:18248"/>
    </ligandPart>
</feature>
<dbReference type="InterPro" id="IPR002401">
    <property type="entry name" value="Cyt_P450_E_grp-I"/>
</dbReference>
<dbReference type="InterPro" id="IPR050196">
    <property type="entry name" value="Cytochrome_P450_Monoox"/>
</dbReference>
<comment type="similarity">
    <text evidence="1 8">Belongs to the cytochrome P450 family.</text>
</comment>
<dbReference type="Gene3D" id="1.10.630.10">
    <property type="entry name" value="Cytochrome P450"/>
    <property type="match status" value="1"/>
</dbReference>
<keyword evidence="5 7" id="KW-0408">Iron</keyword>
<keyword evidence="6 8" id="KW-0503">Monooxygenase</keyword>
<evidence type="ECO:0000256" key="4">
    <source>
        <dbReference type="ARBA" id="ARBA00023002"/>
    </source>
</evidence>
<evidence type="ECO:0000256" key="7">
    <source>
        <dbReference type="PIRSR" id="PIRSR602401-1"/>
    </source>
</evidence>
<protein>
    <recommendedName>
        <fullName evidence="11">Cytochrome P450</fullName>
    </recommendedName>
</protein>
<proteinExistence type="inferred from homology"/>
<dbReference type="SUPFAM" id="SSF48264">
    <property type="entry name" value="Cytochrome P450"/>
    <property type="match status" value="1"/>
</dbReference>
<comment type="cofactor">
    <cofactor evidence="7">
        <name>heme</name>
        <dbReference type="ChEBI" id="CHEBI:30413"/>
    </cofactor>
</comment>
<dbReference type="InterPro" id="IPR036396">
    <property type="entry name" value="Cyt_P450_sf"/>
</dbReference>
<evidence type="ECO:0000256" key="8">
    <source>
        <dbReference type="RuleBase" id="RU000461"/>
    </source>
</evidence>
<evidence type="ECO:0008006" key="11">
    <source>
        <dbReference type="Google" id="ProtNLM"/>
    </source>
</evidence>
<evidence type="ECO:0000256" key="3">
    <source>
        <dbReference type="ARBA" id="ARBA00022723"/>
    </source>
</evidence>
<keyword evidence="3 7" id="KW-0479">Metal-binding</keyword>
<dbReference type="STRING" id="933852.A0A0C3AVS0"/>
<evidence type="ECO:0000256" key="5">
    <source>
        <dbReference type="ARBA" id="ARBA00023004"/>
    </source>
</evidence>
<dbReference type="PANTHER" id="PTHR24291">
    <property type="entry name" value="CYTOCHROME P450 FAMILY 4"/>
    <property type="match status" value="1"/>
</dbReference>
<dbReference type="PRINTS" id="PR00463">
    <property type="entry name" value="EP450I"/>
</dbReference>
<dbReference type="PROSITE" id="PS00086">
    <property type="entry name" value="CYTOCHROME_P450"/>
    <property type="match status" value="1"/>
</dbReference>
<keyword evidence="4 8" id="KW-0560">Oxidoreductase</keyword>
<accession>A0A0C3AVS0</accession>
<dbReference type="EMBL" id="KN824338">
    <property type="protein sequence ID" value="KIM23391.1"/>
    <property type="molecule type" value="Genomic_DNA"/>
</dbReference>
<reference evidence="10" key="2">
    <citation type="submission" date="2015-01" db="EMBL/GenBank/DDBJ databases">
        <title>Evolutionary Origins and Diversification of the Mycorrhizal Mutualists.</title>
        <authorList>
            <consortium name="DOE Joint Genome Institute"/>
            <consortium name="Mycorrhizal Genomics Consortium"/>
            <person name="Kohler A."/>
            <person name="Kuo A."/>
            <person name="Nagy L.G."/>
            <person name="Floudas D."/>
            <person name="Copeland A."/>
            <person name="Barry K.W."/>
            <person name="Cichocki N."/>
            <person name="Veneault-Fourrey C."/>
            <person name="LaButti K."/>
            <person name="Lindquist E.A."/>
            <person name="Lipzen A."/>
            <person name="Lundell T."/>
            <person name="Morin E."/>
            <person name="Murat C."/>
            <person name="Riley R."/>
            <person name="Ohm R."/>
            <person name="Sun H."/>
            <person name="Tunlid A."/>
            <person name="Henrissat B."/>
            <person name="Grigoriev I.V."/>
            <person name="Hibbett D.S."/>
            <person name="Martin F."/>
        </authorList>
    </citation>
    <scope>NUCLEOTIDE SEQUENCE [LARGE SCALE GENOMIC DNA]</scope>
    <source>
        <strain evidence="10">MAFF 305830</strain>
    </source>
</reference>
<dbReference type="OrthoDB" id="1470350at2759"/>
<dbReference type="AlphaFoldDB" id="A0A0C3AVS0"/>
<dbReference type="InterPro" id="IPR001128">
    <property type="entry name" value="Cyt_P450"/>
</dbReference>
<keyword evidence="2 7" id="KW-0349">Heme</keyword>
<evidence type="ECO:0000256" key="2">
    <source>
        <dbReference type="ARBA" id="ARBA00022617"/>
    </source>
</evidence>
<dbReference type="Pfam" id="PF00067">
    <property type="entry name" value="p450"/>
    <property type="match status" value="1"/>
</dbReference>